<proteinExistence type="predicted"/>
<organism evidence="1 2">
    <name type="scientific">Psychrobacter aquaticus CMS 56</name>
    <dbReference type="NCBI Taxonomy" id="1354303"/>
    <lineage>
        <taxon>Bacteria</taxon>
        <taxon>Pseudomonadati</taxon>
        <taxon>Pseudomonadota</taxon>
        <taxon>Gammaproteobacteria</taxon>
        <taxon>Moraxellales</taxon>
        <taxon>Moraxellaceae</taxon>
        <taxon>Psychrobacter</taxon>
    </lineage>
</organism>
<reference evidence="1 2" key="1">
    <citation type="journal article" date="2013" name="Genome Announc.">
        <title>Draft Genome Sequence of Psychrobacter aquaticus Strain CMS 56T, Isolated from a Cyanobacterial Mat Sample Collected from Water Bodies in the McMurdo Dry Valley Region of Antarctica.</title>
        <authorList>
            <person name="Reddy G.S."/>
            <person name="Ara S."/>
            <person name="Singh A."/>
            <person name="Kumar Pinnaka A."/>
            <person name="Shivaji S."/>
        </authorList>
    </citation>
    <scope>NUCLEOTIDE SEQUENCE [LARGE SCALE GENOMIC DNA]</scope>
    <source>
        <strain evidence="1 2">CMS 56</strain>
    </source>
</reference>
<keyword evidence="2" id="KW-1185">Reference proteome</keyword>
<dbReference type="EMBL" id="AUSW01000027">
    <property type="protein sequence ID" value="ERL55517.1"/>
    <property type="molecule type" value="Genomic_DNA"/>
</dbReference>
<gene>
    <name evidence="1" type="ORF">M917_1527</name>
</gene>
<accession>U4T319</accession>
<dbReference type="AlphaFoldDB" id="U4T319"/>
<sequence length="59" mass="7058">MEYYTIYLTLVTDFGAPIFRTVYYKELLQLFQPLMSSCALQYLLDMQSTYFDTIFSVFN</sequence>
<name>U4T319_9GAMM</name>
<dbReference type="Proteomes" id="UP000016761">
    <property type="component" value="Unassembled WGS sequence"/>
</dbReference>
<evidence type="ECO:0000313" key="1">
    <source>
        <dbReference type="EMBL" id="ERL55517.1"/>
    </source>
</evidence>
<dbReference type="PATRIC" id="fig|1354303.4.peg.1503"/>
<comment type="caution">
    <text evidence="1">The sequence shown here is derived from an EMBL/GenBank/DDBJ whole genome shotgun (WGS) entry which is preliminary data.</text>
</comment>
<evidence type="ECO:0000313" key="2">
    <source>
        <dbReference type="Proteomes" id="UP000016761"/>
    </source>
</evidence>
<protein>
    <submittedName>
        <fullName evidence="1">Uncharacterized protein</fullName>
    </submittedName>
</protein>